<dbReference type="Pfam" id="PF03652">
    <property type="entry name" value="RuvX"/>
    <property type="match status" value="1"/>
</dbReference>
<dbReference type="EMBL" id="JAOANI010000005">
    <property type="protein sequence ID" value="MCT7357748.1"/>
    <property type="molecule type" value="Genomic_DNA"/>
</dbReference>
<proteinExistence type="inferred from homology"/>
<evidence type="ECO:0000313" key="7">
    <source>
        <dbReference type="EMBL" id="MCT7357748.1"/>
    </source>
</evidence>
<comment type="function">
    <text evidence="5">Could be a nuclease involved in processing of the 5'-end of pre-16S rRNA.</text>
</comment>
<dbReference type="AlphaFoldDB" id="A0A9X2WC75"/>
<sequence>MSSPAPSARVKTLLAFDFGTQRIGIATGQRITATARPLNPIKARDGVPDWDVLQRIIDEWQPDAFVVGLPLNMDGTASDMSRRAKKFAGRLEGRFHRPSFTHDERLSSYEAKGMVIAQGGSRDFGNNSVDGIAAQLILESWMAAWPLNAAPAHE</sequence>
<accession>A0A9X2WC75</accession>
<gene>
    <name evidence="7" type="primary">ruvX</name>
    <name evidence="7" type="ORF">NYR02_01770</name>
</gene>
<dbReference type="HAMAP" id="MF_00651">
    <property type="entry name" value="Nuclease_YqgF"/>
    <property type="match status" value="1"/>
</dbReference>
<comment type="caution">
    <text evidence="7">The sequence shown here is derived from an EMBL/GenBank/DDBJ whole genome shotgun (WGS) entry which is preliminary data.</text>
</comment>
<dbReference type="EC" id="3.1.-.-" evidence="5"/>
<evidence type="ECO:0000256" key="3">
    <source>
        <dbReference type="ARBA" id="ARBA00022722"/>
    </source>
</evidence>
<dbReference type="CDD" id="cd16964">
    <property type="entry name" value="YqgF"/>
    <property type="match status" value="1"/>
</dbReference>
<dbReference type="GO" id="GO:0004518">
    <property type="term" value="F:nuclease activity"/>
    <property type="evidence" value="ECO:0007669"/>
    <property type="project" value="UniProtKB-KW"/>
</dbReference>
<dbReference type="PANTHER" id="PTHR33317:SF4">
    <property type="entry name" value="POLYNUCLEOTIDYL TRANSFERASE, RIBONUCLEASE H-LIKE SUPERFAMILY PROTEIN"/>
    <property type="match status" value="1"/>
</dbReference>
<evidence type="ECO:0000256" key="2">
    <source>
        <dbReference type="ARBA" id="ARBA00022517"/>
    </source>
</evidence>
<organism evidence="7 8">
    <name type="scientific">Thalassolituus pacificus</name>
    <dbReference type="NCBI Taxonomy" id="2975440"/>
    <lineage>
        <taxon>Bacteria</taxon>
        <taxon>Pseudomonadati</taxon>
        <taxon>Pseudomonadota</taxon>
        <taxon>Gammaproteobacteria</taxon>
        <taxon>Oceanospirillales</taxon>
        <taxon>Oceanospirillaceae</taxon>
        <taxon>Thalassolituus</taxon>
    </lineage>
</organism>
<keyword evidence="8" id="KW-1185">Reference proteome</keyword>
<evidence type="ECO:0000256" key="5">
    <source>
        <dbReference type="HAMAP-Rule" id="MF_00651"/>
    </source>
</evidence>
<reference evidence="7" key="2">
    <citation type="submission" date="2022-08" db="EMBL/GenBank/DDBJ databases">
        <authorList>
            <person name="Dong C."/>
        </authorList>
    </citation>
    <scope>NUCLEOTIDE SEQUENCE</scope>
    <source>
        <strain evidence="7">59MF3M-4</strain>
    </source>
</reference>
<dbReference type="Gene3D" id="3.30.420.140">
    <property type="entry name" value="YqgF/RNase H-like domain"/>
    <property type="match status" value="1"/>
</dbReference>
<dbReference type="InterPro" id="IPR006641">
    <property type="entry name" value="YqgF/RNaseH-like_dom"/>
</dbReference>
<dbReference type="SUPFAM" id="SSF53098">
    <property type="entry name" value="Ribonuclease H-like"/>
    <property type="match status" value="1"/>
</dbReference>
<evidence type="ECO:0000256" key="4">
    <source>
        <dbReference type="ARBA" id="ARBA00022801"/>
    </source>
</evidence>
<reference evidence="7" key="1">
    <citation type="journal article" date="2022" name="Front. Microbiol.">
        <title>Genome-based taxonomic rearrangement of Oceanobacter-related bacteria including the description of Thalassolituus hydrocarbonoclasticus sp. nov. and Thalassolituus pacificus sp. nov. and emended description of the genus Thalassolituus.</title>
        <authorList>
            <person name="Dong C."/>
            <person name="Wei L."/>
            <person name="Wang J."/>
            <person name="Lai Q."/>
            <person name="Huang Z."/>
            <person name="Shao Z."/>
        </authorList>
    </citation>
    <scope>NUCLEOTIDE SEQUENCE</scope>
    <source>
        <strain evidence="7">59MF3M-4</strain>
    </source>
</reference>
<feature type="domain" description="YqgF/RNase H-like" evidence="6">
    <location>
        <begin position="11"/>
        <end position="111"/>
    </location>
</feature>
<comment type="similarity">
    <text evidence="5">Belongs to the YqgF HJR family.</text>
</comment>
<dbReference type="GO" id="GO:0016788">
    <property type="term" value="F:hydrolase activity, acting on ester bonds"/>
    <property type="evidence" value="ECO:0007669"/>
    <property type="project" value="UniProtKB-UniRule"/>
</dbReference>
<evidence type="ECO:0000259" key="6">
    <source>
        <dbReference type="SMART" id="SM00732"/>
    </source>
</evidence>
<dbReference type="SMART" id="SM00732">
    <property type="entry name" value="YqgFc"/>
    <property type="match status" value="1"/>
</dbReference>
<keyword evidence="2 5" id="KW-0690">Ribosome biogenesis</keyword>
<keyword evidence="3 5" id="KW-0540">Nuclease</keyword>
<dbReference type="InterPro" id="IPR012337">
    <property type="entry name" value="RNaseH-like_sf"/>
</dbReference>
<dbReference type="Proteomes" id="UP001147830">
    <property type="component" value="Unassembled WGS sequence"/>
</dbReference>
<keyword evidence="4 5" id="KW-0378">Hydrolase</keyword>
<evidence type="ECO:0000313" key="8">
    <source>
        <dbReference type="Proteomes" id="UP001147830"/>
    </source>
</evidence>
<dbReference type="NCBIfam" id="TIGR00250">
    <property type="entry name" value="RNAse_H_YqgF"/>
    <property type="match status" value="1"/>
</dbReference>
<dbReference type="PANTHER" id="PTHR33317">
    <property type="entry name" value="POLYNUCLEOTIDYL TRANSFERASE, RIBONUCLEASE H-LIKE SUPERFAMILY PROTEIN"/>
    <property type="match status" value="1"/>
</dbReference>
<keyword evidence="1 5" id="KW-0963">Cytoplasm</keyword>
<dbReference type="RefSeq" id="WP_260974680.1">
    <property type="nucleotide sequence ID" value="NZ_JAOANI010000005.1"/>
</dbReference>
<protein>
    <recommendedName>
        <fullName evidence="5">Putative pre-16S rRNA nuclease</fullName>
        <ecNumber evidence="5">3.1.-.-</ecNumber>
    </recommendedName>
</protein>
<dbReference type="InterPro" id="IPR005227">
    <property type="entry name" value="YqgF"/>
</dbReference>
<evidence type="ECO:0000256" key="1">
    <source>
        <dbReference type="ARBA" id="ARBA00022490"/>
    </source>
</evidence>
<dbReference type="InterPro" id="IPR037027">
    <property type="entry name" value="YqgF/RNaseH-like_dom_sf"/>
</dbReference>
<name>A0A9X2WC75_9GAMM</name>
<comment type="subcellular location">
    <subcellularLocation>
        <location evidence="5">Cytoplasm</location>
    </subcellularLocation>
</comment>
<dbReference type="GO" id="GO:0000967">
    <property type="term" value="P:rRNA 5'-end processing"/>
    <property type="evidence" value="ECO:0007669"/>
    <property type="project" value="UniProtKB-UniRule"/>
</dbReference>
<dbReference type="GO" id="GO:0005829">
    <property type="term" value="C:cytosol"/>
    <property type="evidence" value="ECO:0007669"/>
    <property type="project" value="TreeGrafter"/>
</dbReference>